<dbReference type="Pfam" id="PF00158">
    <property type="entry name" value="Sigma54_activat"/>
    <property type="match status" value="1"/>
</dbReference>
<dbReference type="FunFam" id="3.40.50.300:FF:000006">
    <property type="entry name" value="DNA-binding transcriptional regulator NtrC"/>
    <property type="match status" value="1"/>
</dbReference>
<evidence type="ECO:0000256" key="2">
    <source>
        <dbReference type="ARBA" id="ARBA00022840"/>
    </source>
</evidence>
<dbReference type="PANTHER" id="PTHR32071">
    <property type="entry name" value="TRANSCRIPTIONAL REGULATORY PROTEIN"/>
    <property type="match status" value="1"/>
</dbReference>
<keyword evidence="4" id="KW-0238">DNA-binding</keyword>
<dbReference type="EMBL" id="SRMF01000002">
    <property type="protein sequence ID" value="TGG93965.1"/>
    <property type="molecule type" value="Genomic_DNA"/>
</dbReference>
<feature type="modified residue" description="4-aspartylphosphate" evidence="6">
    <location>
        <position position="57"/>
    </location>
</feature>
<dbReference type="PROSITE" id="PS50045">
    <property type="entry name" value="SIGMA54_INTERACT_4"/>
    <property type="match status" value="1"/>
</dbReference>
<sequence length="484" mass="53658">MTHPAVSPLLLIEDDTALSHLITDELEAEGWTVKAFTHLEAGRAWLAQHQPALVITDLRLPDGNGMDLVHEIMRSADEREGQQRPGVIVITAFGSVPQAVEALQAGADDFLTKPLDLDHFLLSVARVLEHRTLRHELSRFRALSRDPGFHGLYGQSEQMRTLFEQIRVIGRAHGPVLINGESGTGKELVAQALYAESDRADGPFLAVNCAGIPQELLESEFFGHASGAFTGARNARKGLLQEADGGTLLLDEIAEMPLSLQAKLLRALQDGSIRPVGQDTEEHVDVRIIAATHRDLKQRVEAGEFREDLYYRLETFTLKIPPLRKRGEDCDLLAQRFVQQFATAQDKDIEGVGPEAMARLRRYDFPGNVRELQNVIERAVAFCNSRWIEPDHLPTRLSEQALALTDADNTDTHQALPSQSAGPQLLDGEELPTLEAVQRRYIKLVLDRVAGNKRQAAGILGIGRRTLYRWLDELDNVPTESGDG</sequence>
<dbReference type="GO" id="GO:0005524">
    <property type="term" value="F:ATP binding"/>
    <property type="evidence" value="ECO:0007669"/>
    <property type="project" value="UniProtKB-KW"/>
</dbReference>
<dbReference type="GO" id="GO:0043565">
    <property type="term" value="F:sequence-specific DNA binding"/>
    <property type="evidence" value="ECO:0007669"/>
    <property type="project" value="InterPro"/>
</dbReference>
<keyword evidence="6" id="KW-0597">Phosphoprotein</keyword>
<evidence type="ECO:0000256" key="6">
    <source>
        <dbReference type="PROSITE-ProRule" id="PRU00169"/>
    </source>
</evidence>
<keyword evidence="2" id="KW-0067">ATP-binding</keyword>
<evidence type="ECO:0000256" key="4">
    <source>
        <dbReference type="ARBA" id="ARBA00023125"/>
    </source>
</evidence>
<dbReference type="OrthoDB" id="9762726at2"/>
<dbReference type="InterPro" id="IPR025943">
    <property type="entry name" value="Sigma_54_int_dom_ATP-bd_2"/>
</dbReference>
<dbReference type="SUPFAM" id="SSF52172">
    <property type="entry name" value="CheY-like"/>
    <property type="match status" value="1"/>
</dbReference>
<dbReference type="Pfam" id="PF25601">
    <property type="entry name" value="AAA_lid_14"/>
    <property type="match status" value="1"/>
</dbReference>
<dbReference type="Gene3D" id="3.40.50.300">
    <property type="entry name" value="P-loop containing nucleotide triphosphate hydrolases"/>
    <property type="match status" value="1"/>
</dbReference>
<dbReference type="Gene3D" id="1.10.10.60">
    <property type="entry name" value="Homeodomain-like"/>
    <property type="match status" value="1"/>
</dbReference>
<reference evidence="9 10" key="1">
    <citation type="submission" date="2019-04" db="EMBL/GenBank/DDBJ databases">
        <title>Natronospirillum operosus gen. nov., sp. nov., a haloalkaliphilic satellite isolated from decaying biomass of laboratory culture of cyanobacterium Geitlerinema sp. and proposal of Natronospirillaceae fam. nov. and Saccharospirillaceae fam. nov.</title>
        <authorList>
            <person name="Kevbrin V."/>
            <person name="Boltyanskaya Y."/>
            <person name="Koziaeva V."/>
            <person name="Grouzdev D.S."/>
            <person name="Park M."/>
            <person name="Cho J."/>
        </authorList>
    </citation>
    <scope>NUCLEOTIDE SEQUENCE [LARGE SCALE GENOMIC DNA]</scope>
    <source>
        <strain evidence="9 10">G-116</strain>
    </source>
</reference>
<keyword evidence="3" id="KW-0805">Transcription regulation</keyword>
<evidence type="ECO:0000259" key="8">
    <source>
        <dbReference type="PROSITE" id="PS50110"/>
    </source>
</evidence>
<dbReference type="InterPro" id="IPR025944">
    <property type="entry name" value="Sigma_54_int_dom_CS"/>
</dbReference>
<dbReference type="InterPro" id="IPR058031">
    <property type="entry name" value="AAA_lid_NorR"/>
</dbReference>
<dbReference type="SMART" id="SM00448">
    <property type="entry name" value="REC"/>
    <property type="match status" value="1"/>
</dbReference>
<organism evidence="9 10">
    <name type="scientific">Natronospirillum operosum</name>
    <dbReference type="NCBI Taxonomy" id="2759953"/>
    <lineage>
        <taxon>Bacteria</taxon>
        <taxon>Pseudomonadati</taxon>
        <taxon>Pseudomonadota</taxon>
        <taxon>Gammaproteobacteria</taxon>
        <taxon>Oceanospirillales</taxon>
        <taxon>Natronospirillaceae</taxon>
        <taxon>Natronospirillum</taxon>
    </lineage>
</organism>
<dbReference type="Gene3D" id="3.40.50.2300">
    <property type="match status" value="1"/>
</dbReference>
<evidence type="ECO:0000313" key="10">
    <source>
        <dbReference type="Proteomes" id="UP000297475"/>
    </source>
</evidence>
<dbReference type="RefSeq" id="WP_135482525.1">
    <property type="nucleotide sequence ID" value="NZ_SRMF01000002.1"/>
</dbReference>
<gene>
    <name evidence="9" type="ORF">E4656_07205</name>
</gene>
<dbReference type="PROSITE" id="PS00676">
    <property type="entry name" value="SIGMA54_INTERACT_2"/>
    <property type="match status" value="1"/>
</dbReference>
<dbReference type="PROSITE" id="PS00688">
    <property type="entry name" value="SIGMA54_INTERACT_3"/>
    <property type="match status" value="1"/>
</dbReference>
<dbReference type="GO" id="GO:0000160">
    <property type="term" value="P:phosphorelay signal transduction system"/>
    <property type="evidence" value="ECO:0007669"/>
    <property type="project" value="InterPro"/>
</dbReference>
<evidence type="ECO:0000256" key="5">
    <source>
        <dbReference type="ARBA" id="ARBA00023163"/>
    </source>
</evidence>
<dbReference type="InterPro" id="IPR001789">
    <property type="entry name" value="Sig_transdc_resp-reg_receiver"/>
</dbReference>
<protein>
    <submittedName>
        <fullName evidence="9">Sigma-54-dependent Fis family transcriptional regulator</fullName>
    </submittedName>
</protein>
<dbReference type="InterPro" id="IPR003593">
    <property type="entry name" value="AAA+_ATPase"/>
</dbReference>
<dbReference type="Pfam" id="PF02954">
    <property type="entry name" value="HTH_8"/>
    <property type="match status" value="1"/>
</dbReference>
<dbReference type="Pfam" id="PF00072">
    <property type="entry name" value="Response_reg"/>
    <property type="match status" value="1"/>
</dbReference>
<dbReference type="InterPro" id="IPR002078">
    <property type="entry name" value="Sigma_54_int"/>
</dbReference>
<dbReference type="PROSITE" id="PS00675">
    <property type="entry name" value="SIGMA54_INTERACT_1"/>
    <property type="match status" value="1"/>
</dbReference>
<evidence type="ECO:0000256" key="3">
    <source>
        <dbReference type="ARBA" id="ARBA00023015"/>
    </source>
</evidence>
<comment type="caution">
    <text evidence="9">The sequence shown here is derived from an EMBL/GenBank/DDBJ whole genome shotgun (WGS) entry which is preliminary data.</text>
</comment>
<keyword evidence="1" id="KW-0547">Nucleotide-binding</keyword>
<dbReference type="PROSITE" id="PS50110">
    <property type="entry name" value="RESPONSE_REGULATORY"/>
    <property type="match status" value="1"/>
</dbReference>
<dbReference type="SUPFAM" id="SSF46689">
    <property type="entry name" value="Homeodomain-like"/>
    <property type="match status" value="1"/>
</dbReference>
<dbReference type="SMART" id="SM00382">
    <property type="entry name" value="AAA"/>
    <property type="match status" value="1"/>
</dbReference>
<dbReference type="InterPro" id="IPR011006">
    <property type="entry name" value="CheY-like_superfamily"/>
</dbReference>
<dbReference type="InterPro" id="IPR027417">
    <property type="entry name" value="P-loop_NTPase"/>
</dbReference>
<dbReference type="AlphaFoldDB" id="A0A4Z0WBQ2"/>
<evidence type="ECO:0000256" key="1">
    <source>
        <dbReference type="ARBA" id="ARBA00022741"/>
    </source>
</evidence>
<dbReference type="SUPFAM" id="SSF52540">
    <property type="entry name" value="P-loop containing nucleoside triphosphate hydrolases"/>
    <property type="match status" value="1"/>
</dbReference>
<dbReference type="Gene3D" id="1.10.8.60">
    <property type="match status" value="1"/>
</dbReference>
<dbReference type="PANTHER" id="PTHR32071:SF117">
    <property type="entry name" value="PTS-DEPENDENT DIHYDROXYACETONE KINASE OPERON REGULATORY PROTEIN-RELATED"/>
    <property type="match status" value="1"/>
</dbReference>
<name>A0A4Z0WBQ2_9GAMM</name>
<feature type="domain" description="Response regulatory" evidence="8">
    <location>
        <begin position="8"/>
        <end position="128"/>
    </location>
</feature>
<dbReference type="GO" id="GO:0006355">
    <property type="term" value="P:regulation of DNA-templated transcription"/>
    <property type="evidence" value="ECO:0007669"/>
    <property type="project" value="InterPro"/>
</dbReference>
<dbReference type="InterPro" id="IPR025662">
    <property type="entry name" value="Sigma_54_int_dom_ATP-bd_1"/>
</dbReference>
<dbReference type="InterPro" id="IPR009057">
    <property type="entry name" value="Homeodomain-like_sf"/>
</dbReference>
<dbReference type="InterPro" id="IPR002197">
    <property type="entry name" value="HTH_Fis"/>
</dbReference>
<dbReference type="Proteomes" id="UP000297475">
    <property type="component" value="Unassembled WGS sequence"/>
</dbReference>
<keyword evidence="5" id="KW-0804">Transcription</keyword>
<evidence type="ECO:0000313" key="9">
    <source>
        <dbReference type="EMBL" id="TGG93965.1"/>
    </source>
</evidence>
<proteinExistence type="predicted"/>
<accession>A0A4Z0WBQ2</accession>
<feature type="domain" description="Sigma-54 factor interaction" evidence="7">
    <location>
        <begin position="152"/>
        <end position="381"/>
    </location>
</feature>
<keyword evidence="10" id="KW-1185">Reference proteome</keyword>
<dbReference type="CDD" id="cd00009">
    <property type="entry name" value="AAA"/>
    <property type="match status" value="1"/>
</dbReference>
<evidence type="ECO:0000259" key="7">
    <source>
        <dbReference type="PROSITE" id="PS50045"/>
    </source>
</evidence>